<name>A0A4U9THM5_SERFO</name>
<sequence>MQIEQDVLSKNNHLAAHNREHFSAQHILVLNLVSSPRLGQNDLANGHAGTIGGQITLRGD</sequence>
<dbReference type="AlphaFoldDB" id="A0A4U9THM5"/>
<protein>
    <submittedName>
        <fullName evidence="1">Hydrogenase isoenzymes nickel incorporation protein hypB</fullName>
    </submittedName>
</protein>
<organism evidence="1">
    <name type="scientific">Serratia fonticola</name>
    <dbReference type="NCBI Taxonomy" id="47917"/>
    <lineage>
        <taxon>Bacteria</taxon>
        <taxon>Pseudomonadati</taxon>
        <taxon>Pseudomonadota</taxon>
        <taxon>Gammaproteobacteria</taxon>
        <taxon>Enterobacterales</taxon>
        <taxon>Yersiniaceae</taxon>
        <taxon>Serratia</taxon>
    </lineage>
</organism>
<evidence type="ECO:0000313" key="1">
    <source>
        <dbReference type="EMBL" id="VTR15051.1"/>
    </source>
</evidence>
<gene>
    <name evidence="1" type="primary">hypB_2</name>
    <name evidence="1" type="ORF">NCTC12965_00093</name>
</gene>
<dbReference type="EMBL" id="CABEEZ010000008">
    <property type="protein sequence ID" value="VTR15051.1"/>
    <property type="molecule type" value="Genomic_DNA"/>
</dbReference>
<reference evidence="1" key="1">
    <citation type="submission" date="2019-05" db="EMBL/GenBank/DDBJ databases">
        <authorList>
            <consortium name="Pathogen Informatics"/>
        </authorList>
    </citation>
    <scope>NUCLEOTIDE SEQUENCE [LARGE SCALE GENOMIC DNA]</scope>
    <source>
        <strain evidence="1">NCTC12965</strain>
    </source>
</reference>
<accession>A0A4U9THM5</accession>
<proteinExistence type="predicted"/>